<keyword evidence="1" id="KW-0175">Coiled coil</keyword>
<evidence type="ECO:0000313" key="3">
    <source>
        <dbReference type="EMBL" id="MBD2777437.1"/>
    </source>
</evidence>
<proteinExistence type="predicted"/>
<feature type="region of interest" description="Disordered" evidence="2">
    <location>
        <begin position="53"/>
        <end position="86"/>
    </location>
</feature>
<sequence length="118" mass="13284">MKRIGLVGLALFLVIILWGGLLSNTASSQQIESRISTLEADINRLESQVNQLQAQLGNQGRTSPSPRTNITPTGEPRSRRNLSTQERDRMFDRLATLVVELKQQVNKLETRLSKLESR</sequence>
<feature type="coiled-coil region" evidence="1">
    <location>
        <begin position="91"/>
        <end position="118"/>
    </location>
</feature>
<dbReference type="Proteomes" id="UP000629098">
    <property type="component" value="Unassembled WGS sequence"/>
</dbReference>
<accession>A0A8J7BZE0</accession>
<comment type="caution">
    <text evidence="3">The sequence shown here is derived from an EMBL/GenBank/DDBJ whole genome shotgun (WGS) entry which is preliminary data.</text>
</comment>
<dbReference type="AlphaFoldDB" id="A0A8J7BZE0"/>
<evidence type="ECO:0000256" key="1">
    <source>
        <dbReference type="SAM" id="Coils"/>
    </source>
</evidence>
<protein>
    <submittedName>
        <fullName evidence="3">Uncharacterized protein</fullName>
    </submittedName>
</protein>
<reference evidence="3" key="1">
    <citation type="submission" date="2020-09" db="EMBL/GenBank/DDBJ databases">
        <title>Iningainema tapete sp. nov. (Scytonemataceae, Cyanobacteria) from greenhouses in central Florida (USA) produces two types of nodularin with biosynthetic potential for microcystin-LR and anabaenopeptins.</title>
        <authorList>
            <person name="Berthold D.E."/>
            <person name="Lefler F.W."/>
            <person name="Huang I.-S."/>
            <person name="Abdulla H."/>
            <person name="Zimba P.V."/>
            <person name="Laughinghouse H.D. IV."/>
        </authorList>
    </citation>
    <scope>NUCLEOTIDE SEQUENCE</scope>
    <source>
        <strain evidence="3">BLCCT55</strain>
    </source>
</reference>
<name>A0A8J7BZE0_9CYAN</name>
<dbReference type="EMBL" id="JACXAE010000110">
    <property type="protein sequence ID" value="MBD2777437.1"/>
    <property type="molecule type" value="Genomic_DNA"/>
</dbReference>
<gene>
    <name evidence="3" type="ORF">ICL16_36675</name>
</gene>
<keyword evidence="4" id="KW-1185">Reference proteome</keyword>
<evidence type="ECO:0000313" key="4">
    <source>
        <dbReference type="Proteomes" id="UP000629098"/>
    </source>
</evidence>
<evidence type="ECO:0000256" key="2">
    <source>
        <dbReference type="SAM" id="MobiDB-lite"/>
    </source>
</evidence>
<organism evidence="3 4">
    <name type="scientific">Iningainema tapete BLCC-T55</name>
    <dbReference type="NCBI Taxonomy" id="2748662"/>
    <lineage>
        <taxon>Bacteria</taxon>
        <taxon>Bacillati</taxon>
        <taxon>Cyanobacteriota</taxon>
        <taxon>Cyanophyceae</taxon>
        <taxon>Nostocales</taxon>
        <taxon>Scytonemataceae</taxon>
        <taxon>Iningainema tapete</taxon>
    </lineage>
</organism>
<dbReference type="RefSeq" id="WP_190836504.1">
    <property type="nucleotide sequence ID" value="NZ_CAWPPI010000110.1"/>
</dbReference>
<dbReference type="Gene3D" id="1.20.5.340">
    <property type="match status" value="1"/>
</dbReference>
<feature type="compositionally biased region" description="Polar residues" evidence="2">
    <location>
        <begin position="53"/>
        <end position="72"/>
    </location>
</feature>